<dbReference type="GO" id="GO:0006508">
    <property type="term" value="P:proteolysis"/>
    <property type="evidence" value="ECO:0007669"/>
    <property type="project" value="InterPro"/>
</dbReference>
<feature type="domain" description="D-alanyl-D-alanine carboxypeptidase-like core" evidence="2">
    <location>
        <begin position="127"/>
        <end position="262"/>
    </location>
</feature>
<evidence type="ECO:0000313" key="3">
    <source>
        <dbReference type="EMBL" id="EHI59917.1"/>
    </source>
</evidence>
<keyword evidence="1" id="KW-0812">Transmembrane</keyword>
<dbReference type="Proteomes" id="UP000005384">
    <property type="component" value="Unassembled WGS sequence"/>
</dbReference>
<keyword evidence="4" id="KW-1185">Reference proteome</keyword>
<name>G5IEY8_9FIRM</name>
<proteinExistence type="predicted"/>
<feature type="transmembrane region" description="Helical" evidence="1">
    <location>
        <begin position="20"/>
        <end position="42"/>
    </location>
</feature>
<reference evidence="3 4" key="1">
    <citation type="submission" date="2011-08" db="EMBL/GenBank/DDBJ databases">
        <title>The Genome Sequence of Clostridium hathewayi WAL-18680.</title>
        <authorList>
            <consortium name="The Broad Institute Genome Sequencing Platform"/>
            <person name="Earl A."/>
            <person name="Ward D."/>
            <person name="Feldgarden M."/>
            <person name="Gevers D."/>
            <person name="Finegold S.M."/>
            <person name="Summanen P.H."/>
            <person name="Molitoris D.R."/>
            <person name="Song M."/>
            <person name="Daigneault M."/>
            <person name="Allen-Vercoe E."/>
            <person name="Young S.K."/>
            <person name="Zeng Q."/>
            <person name="Gargeya S."/>
            <person name="Fitzgerald M."/>
            <person name="Haas B."/>
            <person name="Abouelleil A."/>
            <person name="Alvarado L."/>
            <person name="Arachchi H.M."/>
            <person name="Berlin A."/>
            <person name="Brown A."/>
            <person name="Chapman S.B."/>
            <person name="Chen Z."/>
            <person name="Dunbar C."/>
            <person name="Freedman E."/>
            <person name="Gearin G."/>
            <person name="Gellesch M."/>
            <person name="Goldberg J."/>
            <person name="Griggs A."/>
            <person name="Gujja S."/>
            <person name="Heiman D."/>
            <person name="Howarth C."/>
            <person name="Larson L."/>
            <person name="Lui A."/>
            <person name="MacDonald P.J.P."/>
            <person name="Montmayeur A."/>
            <person name="Murphy C."/>
            <person name="Neiman D."/>
            <person name="Pearson M."/>
            <person name="Priest M."/>
            <person name="Roberts A."/>
            <person name="Saif S."/>
            <person name="Shea T."/>
            <person name="Shenoy N."/>
            <person name="Sisk P."/>
            <person name="Stolte C."/>
            <person name="Sykes S."/>
            <person name="Wortman J."/>
            <person name="Nusbaum C."/>
            <person name="Birren B."/>
        </authorList>
    </citation>
    <scope>NUCLEOTIDE SEQUENCE [LARGE SCALE GENOMIC DNA]</scope>
    <source>
        <strain evidence="3 4">WAL-18680</strain>
    </source>
</reference>
<sequence>MDNQNELERPYIGSVRFYKHLILTVLALIIIIPISTSILLCYRQTVLNKKYEKQNELVVQQTERIRELEVLARPVIEVENKAGDGDISDTSSVKDSLDWNLMVVNNHTGLPENFTVKLEEVQDGQFVDERIAKPLEEMITAAADAGVKLHIYSSYRSAEKQQNLFQTSVAQYMAEGDTYNQAFYKTKRKIALPSESEHQTGLMVDIIKLGDDNTEDLAEGTTAEMEWLVANCADYGFIQRYPEGKTDITGIDYEPYCYRYVGEEAARVIMDSKITLEEYVNKK</sequence>
<dbReference type="InterPro" id="IPR052179">
    <property type="entry name" value="DD-CPase-like"/>
</dbReference>
<dbReference type="OrthoDB" id="9792074at2"/>
<dbReference type="InterPro" id="IPR003709">
    <property type="entry name" value="VanY-like_core_dom"/>
</dbReference>
<dbReference type="Pfam" id="PF02557">
    <property type="entry name" value="VanY"/>
    <property type="match status" value="1"/>
</dbReference>
<keyword evidence="1" id="KW-0472">Membrane</keyword>
<dbReference type="InterPro" id="IPR058193">
    <property type="entry name" value="VanY/YodJ_core_dom"/>
</dbReference>
<dbReference type="PANTHER" id="PTHR34385:SF1">
    <property type="entry name" value="PEPTIDOGLYCAN L-ALANYL-D-GLUTAMATE ENDOPEPTIDASE CWLK"/>
    <property type="match status" value="1"/>
</dbReference>
<dbReference type="GO" id="GO:0008233">
    <property type="term" value="F:peptidase activity"/>
    <property type="evidence" value="ECO:0007669"/>
    <property type="project" value="InterPro"/>
</dbReference>
<accession>G5IEY8</accession>
<dbReference type="InterPro" id="IPR009045">
    <property type="entry name" value="Zn_M74/Hedgehog-like"/>
</dbReference>
<evidence type="ECO:0000313" key="4">
    <source>
        <dbReference type="Proteomes" id="UP000005384"/>
    </source>
</evidence>
<keyword evidence="1" id="KW-1133">Transmembrane helix</keyword>
<protein>
    <recommendedName>
        <fullName evidence="2">D-alanyl-D-alanine carboxypeptidase-like core domain-containing protein</fullName>
    </recommendedName>
</protein>
<dbReference type="Gene3D" id="3.30.1380.10">
    <property type="match status" value="1"/>
</dbReference>
<gene>
    <name evidence="3" type="ORF">HMPREF9473_02065</name>
</gene>
<evidence type="ECO:0000259" key="2">
    <source>
        <dbReference type="Pfam" id="PF02557"/>
    </source>
</evidence>
<dbReference type="HOGENOM" id="CLU_054193_3_1_9"/>
<dbReference type="PATRIC" id="fig|742737.3.peg.2085"/>
<organism evidence="3 4">
    <name type="scientific">Hungatella hathewayi WAL-18680</name>
    <dbReference type="NCBI Taxonomy" id="742737"/>
    <lineage>
        <taxon>Bacteria</taxon>
        <taxon>Bacillati</taxon>
        <taxon>Bacillota</taxon>
        <taxon>Clostridia</taxon>
        <taxon>Lachnospirales</taxon>
        <taxon>Lachnospiraceae</taxon>
        <taxon>Hungatella</taxon>
    </lineage>
</organism>
<dbReference type="SUPFAM" id="SSF55166">
    <property type="entry name" value="Hedgehog/DD-peptidase"/>
    <property type="match status" value="1"/>
</dbReference>
<dbReference type="PANTHER" id="PTHR34385">
    <property type="entry name" value="D-ALANYL-D-ALANINE CARBOXYPEPTIDASE"/>
    <property type="match status" value="1"/>
</dbReference>
<evidence type="ECO:0000256" key="1">
    <source>
        <dbReference type="SAM" id="Phobius"/>
    </source>
</evidence>
<dbReference type="CDD" id="cd14852">
    <property type="entry name" value="LD-carboxypeptidase"/>
    <property type="match status" value="1"/>
</dbReference>
<dbReference type="RefSeq" id="WP_006780045.1">
    <property type="nucleotide sequence ID" value="NZ_CP040506.1"/>
</dbReference>
<dbReference type="EMBL" id="ADLN01000041">
    <property type="protein sequence ID" value="EHI59917.1"/>
    <property type="molecule type" value="Genomic_DNA"/>
</dbReference>
<dbReference type="AlphaFoldDB" id="G5IEY8"/>
<comment type="caution">
    <text evidence="3">The sequence shown here is derived from an EMBL/GenBank/DDBJ whole genome shotgun (WGS) entry which is preliminary data.</text>
</comment>